<name>A0A1Q3AIT7_ZYGRO</name>
<comment type="caution">
    <text evidence="1">The sequence shown here is derived from an EMBL/GenBank/DDBJ whole genome shotgun (WGS) entry which is preliminary data.</text>
</comment>
<evidence type="ECO:0008006" key="3">
    <source>
        <dbReference type="Google" id="ProtNLM"/>
    </source>
</evidence>
<evidence type="ECO:0000313" key="1">
    <source>
        <dbReference type="EMBL" id="GAV55658.1"/>
    </source>
</evidence>
<dbReference type="Proteomes" id="UP000187013">
    <property type="component" value="Unassembled WGS sequence"/>
</dbReference>
<protein>
    <recommendedName>
        <fullName evidence="3">Metallothionein</fullName>
    </recommendedName>
</protein>
<dbReference type="AlphaFoldDB" id="A0A1Q3AIT7"/>
<accession>A0A1Q3AIT7</accession>
<evidence type="ECO:0000313" key="2">
    <source>
        <dbReference type="Proteomes" id="UP000187013"/>
    </source>
</evidence>
<gene>
    <name evidence="1" type="ORF">ZYGR_0AY00500</name>
</gene>
<reference evidence="1 2" key="1">
    <citation type="submission" date="2016-08" db="EMBL/GenBank/DDBJ databases">
        <title>Draft genome sequence of allopolyploid Zygosaccharomyces rouxii.</title>
        <authorList>
            <person name="Watanabe J."/>
            <person name="Uehara K."/>
            <person name="Mogi Y."/>
            <person name="Tsukioka Y."/>
        </authorList>
    </citation>
    <scope>NUCLEOTIDE SEQUENCE [LARGE SCALE GENOMIC DNA]</scope>
    <source>
        <strain evidence="1 2">NBRC 110957</strain>
    </source>
</reference>
<organism evidence="1 2">
    <name type="scientific">Zygosaccharomyces rouxii</name>
    <dbReference type="NCBI Taxonomy" id="4956"/>
    <lineage>
        <taxon>Eukaryota</taxon>
        <taxon>Fungi</taxon>
        <taxon>Dikarya</taxon>
        <taxon>Ascomycota</taxon>
        <taxon>Saccharomycotina</taxon>
        <taxon>Saccharomycetes</taxon>
        <taxon>Saccharomycetales</taxon>
        <taxon>Saccharomycetaceae</taxon>
        <taxon>Zygosaccharomyces</taxon>
    </lineage>
</organism>
<sequence length="80" mass="8631">MGSFKCLLSKNKNQTTNQKRKMLSEIVNQGCASCKDSCHCSSTCCGNCTNSEKCTCSAKSQCQSCGMNCTCTNEKHCGCH</sequence>
<dbReference type="EMBL" id="BDGX01000051">
    <property type="protein sequence ID" value="GAV55658.1"/>
    <property type="molecule type" value="Genomic_DNA"/>
</dbReference>
<proteinExistence type="predicted"/>